<dbReference type="RefSeq" id="WP_086275831.1">
    <property type="nucleotide sequence ID" value="NZ_NGKU01000001.1"/>
</dbReference>
<dbReference type="OrthoDB" id="7544904at2"/>
<organism evidence="1 2">
    <name type="scientific">Candidatus Enterococcus testudinis</name>
    <dbReference type="NCBI Taxonomy" id="1834191"/>
    <lineage>
        <taxon>Bacteria</taxon>
        <taxon>Bacillati</taxon>
        <taxon>Bacillota</taxon>
        <taxon>Bacilli</taxon>
        <taxon>Lactobacillales</taxon>
        <taxon>Enterococcaceae</taxon>
        <taxon>Enterococcus</taxon>
    </lineage>
</organism>
<evidence type="ECO:0008006" key="3">
    <source>
        <dbReference type="Google" id="ProtNLM"/>
    </source>
</evidence>
<dbReference type="InterPro" id="IPR015045">
    <property type="entry name" value="MPT-1-like_LmxM"/>
</dbReference>
<proteinExistence type="predicted"/>
<evidence type="ECO:0000313" key="2">
    <source>
        <dbReference type="Proteomes" id="UP000195043"/>
    </source>
</evidence>
<dbReference type="AlphaFoldDB" id="A0A242AB91"/>
<dbReference type="Pfam" id="PF08950">
    <property type="entry name" value="DUF1861"/>
    <property type="match status" value="1"/>
</dbReference>
<sequence length="311" mass="35670">MNVTQQKKIFELQHITNTGEILEFDGVPGFDVYNCSQPFIFNEEWYMYGRVEKRSEWMNSHVRLFKKRSELQWSLVNNAMIYQLEDPYITKIKNHIVLGGTHVQVKQENFLGAYYGYFYYGQELDNLKYFTTGPRNMKDIRIVELKDGRIGIFSRPRDTALIKKYGSESLIGFIVVDSLEELTAETIYQAPILPNLFENGEWGGVNQAYLLDSGKIGVIGHRAYKNGDQKVYTVISFVLDPITRQIDNYKIIATRKSFPKGPAKRSHLQDCCFPSGITIEKGKCILYSGLGDCNEGIVEIPYPFKNDGSIC</sequence>
<dbReference type="InterPro" id="IPR023296">
    <property type="entry name" value="Glyco_hydro_beta-prop_sf"/>
</dbReference>
<dbReference type="SUPFAM" id="SSF75005">
    <property type="entry name" value="Arabinanase/levansucrase/invertase"/>
    <property type="match status" value="1"/>
</dbReference>
<comment type="caution">
    <text evidence="1">The sequence shown here is derived from an EMBL/GenBank/DDBJ whole genome shotgun (WGS) entry which is preliminary data.</text>
</comment>
<reference evidence="1 2" key="1">
    <citation type="submission" date="2017-05" db="EMBL/GenBank/DDBJ databases">
        <title>The Genome Sequence of Enterococcus sp. 8G7_MSG3316.</title>
        <authorList>
            <consortium name="The Broad Institute Genomics Platform"/>
            <consortium name="The Broad Institute Genomic Center for Infectious Diseases"/>
            <person name="Earl A."/>
            <person name="Manson A."/>
            <person name="Schwartman J."/>
            <person name="Gilmore M."/>
            <person name="Abouelleil A."/>
            <person name="Cao P."/>
            <person name="Chapman S."/>
            <person name="Cusick C."/>
            <person name="Shea T."/>
            <person name="Young S."/>
            <person name="Neafsey D."/>
            <person name="Nusbaum C."/>
            <person name="Birren B."/>
        </authorList>
    </citation>
    <scope>NUCLEOTIDE SEQUENCE [LARGE SCALE GENOMIC DNA]</scope>
    <source>
        <strain evidence="1 2">8G7_MSG3316</strain>
    </source>
</reference>
<dbReference type="PANTHER" id="PTHR37036:SF2">
    <property type="entry name" value="DUF1861 FAMILY PROTEIN"/>
    <property type="match status" value="1"/>
</dbReference>
<accession>A0A242AB91</accession>
<protein>
    <recommendedName>
        <fullName evidence="3">DUF1861 family protein</fullName>
    </recommendedName>
</protein>
<dbReference type="STRING" id="1834191.A5886_002974"/>
<evidence type="ECO:0000313" key="1">
    <source>
        <dbReference type="EMBL" id="OTN77873.1"/>
    </source>
</evidence>
<name>A0A242AB91_9ENTE</name>
<dbReference type="Gene3D" id="2.115.10.20">
    <property type="entry name" value="Glycosyl hydrolase domain, family 43"/>
    <property type="match status" value="1"/>
</dbReference>
<dbReference type="Proteomes" id="UP000195043">
    <property type="component" value="Unassembled WGS sequence"/>
</dbReference>
<dbReference type="EMBL" id="NGKU01000001">
    <property type="protein sequence ID" value="OTN77873.1"/>
    <property type="molecule type" value="Genomic_DNA"/>
</dbReference>
<dbReference type="PANTHER" id="PTHR37036">
    <property type="match status" value="1"/>
</dbReference>
<keyword evidence="2" id="KW-1185">Reference proteome</keyword>
<gene>
    <name evidence="1" type="ORF">A5886_002974</name>
</gene>